<evidence type="ECO:0000313" key="3">
    <source>
        <dbReference type="Proteomes" id="UP000823561"/>
    </source>
</evidence>
<organism evidence="2 3">
    <name type="scientific">Alosa alosa</name>
    <name type="common">allis shad</name>
    <dbReference type="NCBI Taxonomy" id="278164"/>
    <lineage>
        <taxon>Eukaryota</taxon>
        <taxon>Metazoa</taxon>
        <taxon>Chordata</taxon>
        <taxon>Craniata</taxon>
        <taxon>Vertebrata</taxon>
        <taxon>Euteleostomi</taxon>
        <taxon>Actinopterygii</taxon>
        <taxon>Neopterygii</taxon>
        <taxon>Teleostei</taxon>
        <taxon>Clupei</taxon>
        <taxon>Clupeiformes</taxon>
        <taxon>Clupeoidei</taxon>
        <taxon>Clupeidae</taxon>
        <taxon>Alosa</taxon>
    </lineage>
</organism>
<gene>
    <name evidence="2" type="ORF">AALO_G00073880</name>
</gene>
<feature type="region of interest" description="Disordered" evidence="1">
    <location>
        <begin position="69"/>
        <end position="177"/>
    </location>
</feature>
<reference evidence="2" key="1">
    <citation type="submission" date="2020-10" db="EMBL/GenBank/DDBJ databases">
        <title>Chromosome-scale genome assembly of the Allis shad, Alosa alosa.</title>
        <authorList>
            <person name="Margot Z."/>
            <person name="Christophe K."/>
            <person name="Cabau C."/>
            <person name="Louis A."/>
            <person name="Berthelot C."/>
            <person name="Parey E."/>
            <person name="Roest Crollius H."/>
            <person name="Montfort J."/>
            <person name="Robinson-Rechavi M."/>
            <person name="Bucao C."/>
            <person name="Bouchez O."/>
            <person name="Gislard M."/>
            <person name="Lluch J."/>
            <person name="Milhes M."/>
            <person name="Lampietro C."/>
            <person name="Lopez Roques C."/>
            <person name="Donnadieu C."/>
            <person name="Braasch I."/>
            <person name="Desvignes T."/>
            <person name="Postlethwait J."/>
            <person name="Bobe J."/>
            <person name="Guiguen Y."/>
        </authorList>
    </citation>
    <scope>NUCLEOTIDE SEQUENCE</scope>
    <source>
        <strain evidence="2">M-15738</strain>
        <tissue evidence="2">Blood</tissue>
    </source>
</reference>
<sequence length="177" mass="19682">EERRSAPEAGIIAELRRGDDQAFEQQSGETDEQQLAAQLDPLGFLTKARLRRLLMSDDVWSFRRKRHPAEFAPDEDAVVPAQGAEGQQNEPDEPDLPARYPCHSQAQHQVRDERQLASAAQTPGHQVRDERQLASAAQTPGHQVRDERQLASAAQMPGHQRDPNNTSHPTGQEMGTA</sequence>
<protein>
    <submittedName>
        <fullName evidence="2">Uncharacterized protein</fullName>
    </submittedName>
</protein>
<dbReference type="AlphaFoldDB" id="A0AAV6H828"/>
<feature type="compositionally biased region" description="Polar residues" evidence="1">
    <location>
        <begin position="163"/>
        <end position="177"/>
    </location>
</feature>
<comment type="caution">
    <text evidence="2">The sequence shown here is derived from an EMBL/GenBank/DDBJ whole genome shotgun (WGS) entry which is preliminary data.</text>
</comment>
<keyword evidence="3" id="KW-1185">Reference proteome</keyword>
<feature type="non-terminal residue" evidence="2">
    <location>
        <position position="1"/>
    </location>
</feature>
<dbReference type="Proteomes" id="UP000823561">
    <property type="component" value="Chromosome 5"/>
</dbReference>
<accession>A0AAV6H828</accession>
<evidence type="ECO:0000256" key="1">
    <source>
        <dbReference type="SAM" id="MobiDB-lite"/>
    </source>
</evidence>
<proteinExistence type="predicted"/>
<name>A0AAV6H828_9TELE</name>
<dbReference type="EMBL" id="JADWDJ010000005">
    <property type="protein sequence ID" value="KAG5281576.1"/>
    <property type="molecule type" value="Genomic_DNA"/>
</dbReference>
<feature type="non-terminal residue" evidence="2">
    <location>
        <position position="177"/>
    </location>
</feature>
<evidence type="ECO:0000313" key="2">
    <source>
        <dbReference type="EMBL" id="KAG5281576.1"/>
    </source>
</evidence>